<dbReference type="EMBL" id="PCRM01000025">
    <property type="protein sequence ID" value="PIP21668.1"/>
    <property type="molecule type" value="Genomic_DNA"/>
</dbReference>
<evidence type="ECO:0000256" key="1">
    <source>
        <dbReference type="SAM" id="Phobius"/>
    </source>
</evidence>
<feature type="transmembrane region" description="Helical" evidence="1">
    <location>
        <begin position="30"/>
        <end position="56"/>
    </location>
</feature>
<organism evidence="2 3">
    <name type="scientific">Candidatus Nealsonbacteria bacterium CG23_combo_of_CG06-09_8_20_14_all_40_13</name>
    <dbReference type="NCBI Taxonomy" id="1974724"/>
    <lineage>
        <taxon>Bacteria</taxon>
        <taxon>Candidatus Nealsoniibacteriota</taxon>
    </lineage>
</organism>
<keyword evidence="1" id="KW-0812">Transmembrane</keyword>
<comment type="caution">
    <text evidence="2">The sequence shown here is derived from an EMBL/GenBank/DDBJ whole genome shotgun (WGS) entry which is preliminary data.</text>
</comment>
<protein>
    <submittedName>
        <fullName evidence="2">Uncharacterized protein</fullName>
    </submittedName>
</protein>
<keyword evidence="1" id="KW-1133">Transmembrane helix</keyword>
<dbReference type="AlphaFoldDB" id="A0A2G9YQZ9"/>
<reference evidence="2 3" key="1">
    <citation type="submission" date="2017-09" db="EMBL/GenBank/DDBJ databases">
        <title>Depth-based differentiation of microbial function through sediment-hosted aquifers and enrichment of novel symbionts in the deep terrestrial subsurface.</title>
        <authorList>
            <person name="Probst A.J."/>
            <person name="Ladd B."/>
            <person name="Jarett J.K."/>
            <person name="Geller-Mcgrath D.E."/>
            <person name="Sieber C.M."/>
            <person name="Emerson J.B."/>
            <person name="Anantharaman K."/>
            <person name="Thomas B.C."/>
            <person name="Malmstrom R."/>
            <person name="Stieglmeier M."/>
            <person name="Klingl A."/>
            <person name="Woyke T."/>
            <person name="Ryan C.M."/>
            <person name="Banfield J.F."/>
        </authorList>
    </citation>
    <scope>NUCLEOTIDE SEQUENCE [LARGE SCALE GENOMIC DNA]</scope>
    <source>
        <strain evidence="2">CG23_combo_of_CG06-09_8_20_14_all_40_13</strain>
    </source>
</reference>
<evidence type="ECO:0000313" key="3">
    <source>
        <dbReference type="Proteomes" id="UP000231567"/>
    </source>
</evidence>
<sequence>MAKPIFLAVHVPPKIKTAIKQKAKANLANVLKIGLLVLIFLTALTVSTQMILGSVISTNLLKGMWLDTLCFFKAKKYSSV</sequence>
<name>A0A2G9YQZ9_9BACT</name>
<dbReference type="Proteomes" id="UP000231567">
    <property type="component" value="Unassembled WGS sequence"/>
</dbReference>
<gene>
    <name evidence="2" type="ORF">COX39_01550</name>
</gene>
<accession>A0A2G9YQZ9</accession>
<proteinExistence type="predicted"/>
<keyword evidence="1" id="KW-0472">Membrane</keyword>
<evidence type="ECO:0000313" key="2">
    <source>
        <dbReference type="EMBL" id="PIP21668.1"/>
    </source>
</evidence>